<feature type="transmembrane region" description="Helical" evidence="7">
    <location>
        <begin position="329"/>
        <end position="360"/>
    </location>
</feature>
<dbReference type="NCBIfam" id="TIGR00786">
    <property type="entry name" value="dctM"/>
    <property type="match status" value="1"/>
</dbReference>
<dbReference type="PANTHER" id="PTHR33362:SF5">
    <property type="entry name" value="C4-DICARBOXYLATE TRAP TRANSPORTER LARGE PERMEASE PROTEIN DCTM"/>
    <property type="match status" value="1"/>
</dbReference>
<feature type="transmembrane region" description="Helical" evidence="7">
    <location>
        <begin position="59"/>
        <end position="80"/>
    </location>
</feature>
<comment type="subunit">
    <text evidence="7">The complex comprises the extracytoplasmic solute receptor protein and the two transmembrane proteins.</text>
</comment>
<evidence type="ECO:0000256" key="3">
    <source>
        <dbReference type="ARBA" id="ARBA00022519"/>
    </source>
</evidence>
<evidence type="ECO:0000256" key="7">
    <source>
        <dbReference type="RuleBase" id="RU369079"/>
    </source>
</evidence>
<dbReference type="GO" id="GO:0022857">
    <property type="term" value="F:transmembrane transporter activity"/>
    <property type="evidence" value="ECO:0007669"/>
    <property type="project" value="UniProtKB-UniRule"/>
</dbReference>
<feature type="transmembrane region" description="Helical" evidence="7">
    <location>
        <begin position="257"/>
        <end position="275"/>
    </location>
</feature>
<feature type="domain" description="TRAP C4-dicarboxylate transport system permease DctM subunit" evidence="8">
    <location>
        <begin position="12"/>
        <end position="433"/>
    </location>
</feature>
<protein>
    <recommendedName>
        <fullName evidence="7">TRAP transporter large permease protein</fullName>
    </recommendedName>
</protein>
<accession>A0A2M9FVB2</accession>
<proteinExistence type="inferred from homology"/>
<organism evidence="9 10">
    <name type="scientific">Minwuia thermotolerans</name>
    <dbReference type="NCBI Taxonomy" id="2056226"/>
    <lineage>
        <taxon>Bacteria</taxon>
        <taxon>Pseudomonadati</taxon>
        <taxon>Pseudomonadota</taxon>
        <taxon>Alphaproteobacteria</taxon>
        <taxon>Minwuiales</taxon>
        <taxon>Minwuiaceae</taxon>
        <taxon>Minwuia</taxon>
    </lineage>
</organism>
<keyword evidence="5 7" id="KW-1133">Transmembrane helix</keyword>
<feature type="transmembrane region" description="Helical" evidence="7">
    <location>
        <begin position="175"/>
        <end position="198"/>
    </location>
</feature>
<keyword evidence="3 7" id="KW-0997">Cell inner membrane</keyword>
<gene>
    <name evidence="9" type="ORF">CVT23_22470</name>
</gene>
<comment type="caution">
    <text evidence="9">The sequence shown here is derived from an EMBL/GenBank/DDBJ whole genome shotgun (WGS) entry which is preliminary data.</text>
</comment>
<dbReference type="OrthoDB" id="8043430at2"/>
<keyword evidence="6 7" id="KW-0472">Membrane</keyword>
<keyword evidence="10" id="KW-1185">Reference proteome</keyword>
<dbReference type="Proteomes" id="UP000229498">
    <property type="component" value="Unassembled WGS sequence"/>
</dbReference>
<dbReference type="InterPro" id="IPR004681">
    <property type="entry name" value="TRAP_DctM"/>
</dbReference>
<feature type="transmembrane region" description="Helical" evidence="7">
    <location>
        <begin position="6"/>
        <end position="39"/>
    </location>
</feature>
<evidence type="ECO:0000256" key="4">
    <source>
        <dbReference type="ARBA" id="ARBA00022692"/>
    </source>
</evidence>
<feature type="transmembrane region" description="Helical" evidence="7">
    <location>
        <begin position="287"/>
        <end position="309"/>
    </location>
</feature>
<dbReference type="InterPro" id="IPR010656">
    <property type="entry name" value="DctM"/>
</dbReference>
<dbReference type="PANTHER" id="PTHR33362">
    <property type="entry name" value="SIALIC ACID TRAP TRANSPORTER PERMEASE PROTEIN SIAT-RELATED"/>
    <property type="match status" value="1"/>
</dbReference>
<dbReference type="PIRSF" id="PIRSF006066">
    <property type="entry name" value="HI0050"/>
    <property type="match status" value="1"/>
</dbReference>
<feature type="transmembrane region" description="Helical" evidence="7">
    <location>
        <begin position="372"/>
        <end position="397"/>
    </location>
</feature>
<keyword evidence="2" id="KW-1003">Cell membrane</keyword>
<feature type="transmembrane region" description="Helical" evidence="7">
    <location>
        <begin position="233"/>
        <end position="251"/>
    </location>
</feature>
<evidence type="ECO:0000256" key="1">
    <source>
        <dbReference type="ARBA" id="ARBA00004429"/>
    </source>
</evidence>
<evidence type="ECO:0000313" key="10">
    <source>
        <dbReference type="Proteomes" id="UP000229498"/>
    </source>
</evidence>
<dbReference type="EMBL" id="PHIG01000066">
    <property type="protein sequence ID" value="PJK27386.1"/>
    <property type="molecule type" value="Genomic_DNA"/>
</dbReference>
<evidence type="ECO:0000256" key="5">
    <source>
        <dbReference type="ARBA" id="ARBA00022989"/>
    </source>
</evidence>
<reference evidence="9 10" key="1">
    <citation type="submission" date="2017-11" db="EMBL/GenBank/DDBJ databases">
        <title>Draft genome sequence of Rhizobiales bacterium SY3-13.</title>
        <authorList>
            <person name="Sun C."/>
        </authorList>
    </citation>
    <scope>NUCLEOTIDE SEQUENCE [LARGE SCALE GENOMIC DNA]</scope>
    <source>
        <strain evidence="9 10">SY3-13</strain>
    </source>
</reference>
<evidence type="ECO:0000259" key="8">
    <source>
        <dbReference type="Pfam" id="PF06808"/>
    </source>
</evidence>
<comment type="subcellular location">
    <subcellularLocation>
        <location evidence="1 7">Cell inner membrane</location>
        <topology evidence="1 7">Multi-pass membrane protein</topology>
    </subcellularLocation>
</comment>
<comment type="function">
    <text evidence="7">Part of the tripartite ATP-independent periplasmic (TRAP) transport system.</text>
</comment>
<name>A0A2M9FVB2_9PROT</name>
<keyword evidence="7" id="KW-0813">Transport</keyword>
<dbReference type="AlphaFoldDB" id="A0A2M9FVB2"/>
<sequence length="438" mass="46919">MTEPLLAGAAILAILLLLIFLSVPIAFSLVGASLIGLLLFADLSVLMAMPNIAWSATNVFVLTAAPLFILMSEVIVFTGIGKDLFDAIQKWFGRLPGGLAVTTVVACAIFGAVSGTGVGVAAVVGGVAIPEMLRRRGVYNEKLATGTVASSSALGMVIPPSLPLIIYGVVTETAIADLFIAGIVPGLLITILFSLWIVSSSWMRMRREPEVAALQDEIPRASWRERILALRQMLPVILLVVLVIGSIYAGIATPTEAAGVGAVGAFVLAAFYRRLTWANAWSAIRNATKTTVMLMFIVIGAMLFGYVLSMLQVPQSVSQWVLDMEMSRWWVFLAIMLAFLLLGMFLDVGSVILVSVPVIFPTVLALGFDPVWFGIVMMVNLCLAVVTPPVGLCIYVVKNVVPHVSVSTIVRGSAPFLLLYLAVIAILCAYPEMLRMLY</sequence>
<evidence type="ECO:0000256" key="2">
    <source>
        <dbReference type="ARBA" id="ARBA00022475"/>
    </source>
</evidence>
<evidence type="ECO:0000313" key="9">
    <source>
        <dbReference type="EMBL" id="PJK27386.1"/>
    </source>
</evidence>
<feature type="transmembrane region" description="Helical" evidence="7">
    <location>
        <begin position="100"/>
        <end position="127"/>
    </location>
</feature>
<comment type="similarity">
    <text evidence="7">Belongs to the TRAP transporter large permease family.</text>
</comment>
<dbReference type="Pfam" id="PF06808">
    <property type="entry name" value="DctM"/>
    <property type="match status" value="1"/>
</dbReference>
<feature type="transmembrane region" description="Helical" evidence="7">
    <location>
        <begin position="409"/>
        <end position="430"/>
    </location>
</feature>
<dbReference type="GO" id="GO:0005886">
    <property type="term" value="C:plasma membrane"/>
    <property type="evidence" value="ECO:0007669"/>
    <property type="project" value="UniProtKB-SubCell"/>
</dbReference>
<keyword evidence="4 7" id="KW-0812">Transmembrane</keyword>
<dbReference type="RefSeq" id="WP_109795070.1">
    <property type="nucleotide sequence ID" value="NZ_PHIG01000066.1"/>
</dbReference>
<evidence type="ECO:0000256" key="6">
    <source>
        <dbReference type="ARBA" id="ARBA00023136"/>
    </source>
</evidence>
<feature type="transmembrane region" description="Helical" evidence="7">
    <location>
        <begin position="148"/>
        <end position="169"/>
    </location>
</feature>